<name>A0A5J4TRJ7_9EUKA</name>
<organism evidence="1 2">
    <name type="scientific">Streblomastix strix</name>
    <dbReference type="NCBI Taxonomy" id="222440"/>
    <lineage>
        <taxon>Eukaryota</taxon>
        <taxon>Metamonada</taxon>
        <taxon>Preaxostyla</taxon>
        <taxon>Oxymonadida</taxon>
        <taxon>Streblomastigidae</taxon>
        <taxon>Streblomastix</taxon>
    </lineage>
</organism>
<dbReference type="EMBL" id="SNRW01026729">
    <property type="protein sequence ID" value="KAA6360590.1"/>
    <property type="molecule type" value="Genomic_DNA"/>
</dbReference>
<evidence type="ECO:0000313" key="2">
    <source>
        <dbReference type="Proteomes" id="UP000324800"/>
    </source>
</evidence>
<feature type="non-terminal residue" evidence="1">
    <location>
        <position position="1"/>
    </location>
</feature>
<comment type="caution">
    <text evidence="1">The sequence shown here is derived from an EMBL/GenBank/DDBJ whole genome shotgun (WGS) entry which is preliminary data.</text>
</comment>
<dbReference type="AlphaFoldDB" id="A0A5J4TRJ7"/>
<gene>
    <name evidence="1" type="ORF">EZS28_043883</name>
</gene>
<dbReference type="Proteomes" id="UP000324800">
    <property type="component" value="Unassembled WGS sequence"/>
</dbReference>
<reference evidence="1 2" key="1">
    <citation type="submission" date="2019-03" db="EMBL/GenBank/DDBJ databases">
        <title>Single cell metagenomics reveals metabolic interactions within the superorganism composed of flagellate Streblomastix strix and complex community of Bacteroidetes bacteria on its surface.</title>
        <authorList>
            <person name="Treitli S.C."/>
            <person name="Kolisko M."/>
            <person name="Husnik F."/>
            <person name="Keeling P."/>
            <person name="Hampl V."/>
        </authorList>
    </citation>
    <scope>NUCLEOTIDE SEQUENCE [LARGE SCALE GENOMIC DNA]</scope>
    <source>
        <strain evidence="1">ST1C</strain>
    </source>
</reference>
<sequence>FNLSLSWPGLLANYLATSLIFVEDTKIQYFEQYVNLNSDVQKQRDLSQEYRALPTLLLLCVVLYVQMFQLSSALLIDNIVVRQAICDLADVIELFYLDWKTITSYVDSIFRESSHLHTSYQQVSSYVCDRSRRKAPTLPGGSF</sequence>
<evidence type="ECO:0000313" key="1">
    <source>
        <dbReference type="EMBL" id="KAA6360590.1"/>
    </source>
</evidence>
<accession>A0A5J4TRJ7</accession>
<proteinExistence type="predicted"/>
<protein>
    <submittedName>
        <fullName evidence="1">Uncharacterized protein</fullName>
    </submittedName>
</protein>